<dbReference type="EMBL" id="FNDX01000010">
    <property type="protein sequence ID" value="SDI97742.1"/>
    <property type="molecule type" value="Genomic_DNA"/>
</dbReference>
<dbReference type="PANTHER" id="PTHR43156:SF2">
    <property type="entry name" value="STAGE II SPORULATION PROTEIN E"/>
    <property type="match status" value="1"/>
</dbReference>
<accession>A0A1G8PZ28</accession>
<dbReference type="NCBIfam" id="TIGR00229">
    <property type="entry name" value="sensory_box"/>
    <property type="match status" value="2"/>
</dbReference>
<dbReference type="OrthoDB" id="311592at2"/>
<dbReference type="GO" id="GO:0016791">
    <property type="term" value="F:phosphatase activity"/>
    <property type="evidence" value="ECO:0007669"/>
    <property type="project" value="TreeGrafter"/>
</dbReference>
<dbReference type="Gene3D" id="3.60.40.10">
    <property type="entry name" value="PPM-type phosphatase domain"/>
    <property type="match status" value="1"/>
</dbReference>
<sequence length="478" mass="53656">MAADKQCKNQLAAPSAAQCMDHYGCIYENNHLITLMVDPADGSIVDANRAACAFYGYRLRDFRKLLITDLSAEQEAGIGTGKFLSSALPGGEYHGNQVFHDQHRLASGQHIDVEIHTGTMRMLGRDCIYTVIHDISERVRSEKRLRESEERYRDLVELCPEAILVYSGGTILFANQRTEKMFGIQKDELLGRSIDDFFIEEPLSSSEYNKLKAMTGIKDSFRIEQRFIRRHDHRVYDLDISGVPVNYNETAALQLVCRDITQKKKEIERAVRLQEQRHAIGFPLERRAVLEKLYVPANTLSGDFFIFHKISDSEVLGIIGDVAGKGISAALSISALRVMFMDSLHSGLAPVDILQDLNRKAMEHMGEDYIAGCCFHFDFGRGILKAAGAGINEFMYVPCGADGIKITVKGTPLGMFGSSEFEQTAIAFQVGDRFCFYSDGMELLFDGDELCREYDYLKGKITGSVLQDDCTWLNLHIM</sequence>
<keyword evidence="4" id="KW-1185">Reference proteome</keyword>
<evidence type="ECO:0000259" key="2">
    <source>
        <dbReference type="PROSITE" id="PS50112"/>
    </source>
</evidence>
<evidence type="ECO:0000256" key="1">
    <source>
        <dbReference type="ARBA" id="ARBA00022801"/>
    </source>
</evidence>
<dbReference type="RefSeq" id="WP_090714244.1">
    <property type="nucleotide sequence ID" value="NZ_CBCSKY010000008.1"/>
</dbReference>
<dbReference type="InterPro" id="IPR052016">
    <property type="entry name" value="Bact_Sigma-Reg"/>
</dbReference>
<dbReference type="Proteomes" id="UP000199050">
    <property type="component" value="Unassembled WGS sequence"/>
</dbReference>
<dbReference type="AlphaFoldDB" id="A0A1G8PZ28"/>
<dbReference type="SMART" id="SM00331">
    <property type="entry name" value="PP2C_SIG"/>
    <property type="match status" value="1"/>
</dbReference>
<dbReference type="PROSITE" id="PS50112">
    <property type="entry name" value="PAS"/>
    <property type="match status" value="1"/>
</dbReference>
<dbReference type="SUPFAM" id="SSF55785">
    <property type="entry name" value="PYP-like sensor domain (PAS domain)"/>
    <property type="match status" value="2"/>
</dbReference>
<dbReference type="PANTHER" id="PTHR43156">
    <property type="entry name" value="STAGE II SPORULATION PROTEIN E-RELATED"/>
    <property type="match status" value="1"/>
</dbReference>
<dbReference type="Gene3D" id="3.30.450.20">
    <property type="entry name" value="PAS domain"/>
    <property type="match status" value="2"/>
</dbReference>
<dbReference type="Pfam" id="PF13426">
    <property type="entry name" value="PAS_9"/>
    <property type="match status" value="2"/>
</dbReference>
<organism evidence="3 4">
    <name type="scientific">Paenibacillus typhae</name>
    <dbReference type="NCBI Taxonomy" id="1174501"/>
    <lineage>
        <taxon>Bacteria</taxon>
        <taxon>Bacillati</taxon>
        <taxon>Bacillota</taxon>
        <taxon>Bacilli</taxon>
        <taxon>Bacillales</taxon>
        <taxon>Paenibacillaceae</taxon>
        <taxon>Paenibacillus</taxon>
    </lineage>
</organism>
<dbReference type="Pfam" id="PF07228">
    <property type="entry name" value="SpoIIE"/>
    <property type="match status" value="1"/>
</dbReference>
<proteinExistence type="predicted"/>
<dbReference type="InterPro" id="IPR035965">
    <property type="entry name" value="PAS-like_dom_sf"/>
</dbReference>
<gene>
    <name evidence="3" type="ORF">SAMN05216192_110112</name>
</gene>
<evidence type="ECO:0000313" key="3">
    <source>
        <dbReference type="EMBL" id="SDI97742.1"/>
    </source>
</evidence>
<name>A0A1G8PZ28_9BACL</name>
<dbReference type="InterPro" id="IPR001932">
    <property type="entry name" value="PPM-type_phosphatase-like_dom"/>
</dbReference>
<protein>
    <submittedName>
        <fullName evidence="3">PAS domain S-box-containing protein</fullName>
    </submittedName>
</protein>
<dbReference type="InterPro" id="IPR036457">
    <property type="entry name" value="PPM-type-like_dom_sf"/>
</dbReference>
<dbReference type="STRING" id="1174501.SAMN05216192_110112"/>
<keyword evidence="1" id="KW-0378">Hydrolase</keyword>
<dbReference type="CDD" id="cd00130">
    <property type="entry name" value="PAS"/>
    <property type="match status" value="1"/>
</dbReference>
<feature type="domain" description="PAS" evidence="2">
    <location>
        <begin position="148"/>
        <end position="201"/>
    </location>
</feature>
<dbReference type="InterPro" id="IPR000014">
    <property type="entry name" value="PAS"/>
</dbReference>
<evidence type="ECO:0000313" key="4">
    <source>
        <dbReference type="Proteomes" id="UP000199050"/>
    </source>
</evidence>
<reference evidence="4" key="1">
    <citation type="submission" date="2016-10" db="EMBL/GenBank/DDBJ databases">
        <authorList>
            <person name="Varghese N."/>
            <person name="Submissions S."/>
        </authorList>
    </citation>
    <scope>NUCLEOTIDE SEQUENCE [LARGE SCALE GENOMIC DNA]</scope>
    <source>
        <strain evidence="4">CGMCC 1.11012</strain>
    </source>
</reference>
<dbReference type="SMART" id="SM00091">
    <property type="entry name" value="PAS"/>
    <property type="match status" value="2"/>
</dbReference>